<protein>
    <submittedName>
        <fullName evidence="2">Uncharacterized protein</fullName>
    </submittedName>
</protein>
<dbReference type="RefSeq" id="WP_381204282.1">
    <property type="nucleotide sequence ID" value="NZ_JBHSPC010000001.1"/>
</dbReference>
<feature type="region of interest" description="Disordered" evidence="1">
    <location>
        <begin position="60"/>
        <end position="81"/>
    </location>
</feature>
<organism evidence="2 3">
    <name type="scientific">Streptomyces incanus</name>
    <dbReference type="NCBI Taxonomy" id="887453"/>
    <lineage>
        <taxon>Bacteria</taxon>
        <taxon>Bacillati</taxon>
        <taxon>Actinomycetota</taxon>
        <taxon>Actinomycetes</taxon>
        <taxon>Kitasatosporales</taxon>
        <taxon>Streptomycetaceae</taxon>
        <taxon>Streptomyces</taxon>
    </lineage>
</organism>
<reference evidence="3" key="1">
    <citation type="journal article" date="2019" name="Int. J. Syst. Evol. Microbiol.">
        <title>The Global Catalogue of Microorganisms (GCM) 10K type strain sequencing project: providing services to taxonomists for standard genome sequencing and annotation.</title>
        <authorList>
            <consortium name="The Broad Institute Genomics Platform"/>
            <consortium name="The Broad Institute Genome Sequencing Center for Infectious Disease"/>
            <person name="Wu L."/>
            <person name="Ma J."/>
        </authorList>
    </citation>
    <scope>NUCLEOTIDE SEQUENCE [LARGE SCALE GENOMIC DNA]</scope>
    <source>
        <strain evidence="3">JCM 13852</strain>
    </source>
</reference>
<name>A0ABW0XDA2_9ACTN</name>
<gene>
    <name evidence="2" type="ORF">ACFP2V_00060</name>
</gene>
<evidence type="ECO:0000313" key="2">
    <source>
        <dbReference type="EMBL" id="MFC5668565.1"/>
    </source>
</evidence>
<comment type="caution">
    <text evidence="2">The sequence shown here is derived from an EMBL/GenBank/DDBJ whole genome shotgun (WGS) entry which is preliminary data.</text>
</comment>
<evidence type="ECO:0000256" key="1">
    <source>
        <dbReference type="SAM" id="MobiDB-lite"/>
    </source>
</evidence>
<dbReference type="Proteomes" id="UP001596183">
    <property type="component" value="Unassembled WGS sequence"/>
</dbReference>
<accession>A0ABW0XDA2</accession>
<dbReference type="EMBL" id="JBHSPC010000001">
    <property type="protein sequence ID" value="MFC5668565.1"/>
    <property type="molecule type" value="Genomic_DNA"/>
</dbReference>
<keyword evidence="3" id="KW-1185">Reference proteome</keyword>
<evidence type="ECO:0000313" key="3">
    <source>
        <dbReference type="Proteomes" id="UP001596183"/>
    </source>
</evidence>
<sequence>MDEAALPSEYRRIWHVVEAVDGPGTAKDVCTALGPGIEPRQVEPMRDKLSRLAQRGWLRKTPDGRFTPGLRHQAGSVTKRPPEVVEHGVKKNNCPAEGWGCSGWCPAPSTPSSGQRAWNPGQRRLLEAQPAPIPATCRARAVNPSNITFTEENASLVPMSAALIKNAKKNSTAATMPSMNRLLSKG</sequence>
<proteinExistence type="predicted"/>